<dbReference type="GO" id="GO:0033628">
    <property type="term" value="P:regulation of cell adhesion mediated by integrin"/>
    <property type="evidence" value="ECO:0007669"/>
    <property type="project" value="TreeGrafter"/>
</dbReference>
<accession>A0A2P4SJW0</accession>
<sequence length="58" mass="6723">MVCEHNGRMTLYGIVSWGDGCAKRNKPGVYTRVTRYLNWINSNMNAVFTKSRSFHEPK</sequence>
<dbReference type="PANTHER" id="PTHR24264">
    <property type="entry name" value="TRYPSIN-RELATED"/>
    <property type="match status" value="1"/>
</dbReference>
<evidence type="ECO:0000256" key="5">
    <source>
        <dbReference type="ARBA" id="ARBA00022825"/>
    </source>
</evidence>
<dbReference type="GO" id="GO:0005615">
    <property type="term" value="C:extracellular space"/>
    <property type="evidence" value="ECO:0007669"/>
    <property type="project" value="TreeGrafter"/>
</dbReference>
<dbReference type="Gene3D" id="2.40.10.10">
    <property type="entry name" value="Trypsin-like serine proteases"/>
    <property type="match status" value="1"/>
</dbReference>
<evidence type="ECO:0000313" key="8">
    <source>
        <dbReference type="Proteomes" id="UP000237246"/>
    </source>
</evidence>
<keyword evidence="8" id="KW-1185">Reference proteome</keyword>
<evidence type="ECO:0000256" key="4">
    <source>
        <dbReference type="ARBA" id="ARBA00022801"/>
    </source>
</evidence>
<dbReference type="GO" id="GO:0004252">
    <property type="term" value="F:serine-type endopeptidase activity"/>
    <property type="evidence" value="ECO:0007669"/>
    <property type="project" value="InterPro"/>
</dbReference>
<reference evidence="7 8" key="1">
    <citation type="submission" date="2018-01" db="EMBL/GenBank/DDBJ databases">
        <title>Comparison of the Chinese Bamboo Partridge and Red Junglefowl genome sequences highlights the importance of demography in genome evolution.</title>
        <authorList>
            <person name="Tiley G.P."/>
            <person name="Kimball R.T."/>
            <person name="Braun E.L."/>
            <person name="Burleigh J.G."/>
        </authorList>
    </citation>
    <scope>NUCLEOTIDE SEQUENCE [LARGE SCALE GENOMIC DNA]</scope>
    <source>
        <strain evidence="7">RTK389</strain>
        <tissue evidence="7">Blood</tissue>
    </source>
</reference>
<dbReference type="Pfam" id="PF00089">
    <property type="entry name" value="Trypsin"/>
    <property type="match status" value="1"/>
</dbReference>
<dbReference type="PROSITE" id="PS50240">
    <property type="entry name" value="TRYPSIN_DOM"/>
    <property type="match status" value="1"/>
</dbReference>
<keyword evidence="4" id="KW-0378">Hydrolase</keyword>
<dbReference type="Proteomes" id="UP000237246">
    <property type="component" value="Unassembled WGS sequence"/>
</dbReference>
<organism evidence="7 8">
    <name type="scientific">Bambusicola thoracicus</name>
    <name type="common">Chinese bamboo-partridge</name>
    <name type="synonym">Perdix thoracica</name>
    <dbReference type="NCBI Taxonomy" id="9083"/>
    <lineage>
        <taxon>Eukaryota</taxon>
        <taxon>Metazoa</taxon>
        <taxon>Chordata</taxon>
        <taxon>Craniata</taxon>
        <taxon>Vertebrata</taxon>
        <taxon>Euteleostomi</taxon>
        <taxon>Archelosauria</taxon>
        <taxon>Archosauria</taxon>
        <taxon>Dinosauria</taxon>
        <taxon>Saurischia</taxon>
        <taxon>Theropoda</taxon>
        <taxon>Coelurosauria</taxon>
        <taxon>Aves</taxon>
        <taxon>Neognathae</taxon>
        <taxon>Galloanserae</taxon>
        <taxon>Galliformes</taxon>
        <taxon>Phasianidae</taxon>
        <taxon>Perdicinae</taxon>
        <taxon>Bambusicola</taxon>
    </lineage>
</organism>
<dbReference type="GO" id="GO:0031639">
    <property type="term" value="P:plasminogen activation"/>
    <property type="evidence" value="ECO:0007669"/>
    <property type="project" value="TreeGrafter"/>
</dbReference>
<dbReference type="InterPro" id="IPR043504">
    <property type="entry name" value="Peptidase_S1_PA_chymotrypsin"/>
</dbReference>
<evidence type="ECO:0000313" key="7">
    <source>
        <dbReference type="EMBL" id="POI24380.1"/>
    </source>
</evidence>
<dbReference type="InterPro" id="IPR009003">
    <property type="entry name" value="Peptidase_S1_PA"/>
</dbReference>
<proteinExistence type="predicted"/>
<evidence type="ECO:0000256" key="2">
    <source>
        <dbReference type="ARBA" id="ARBA00022670"/>
    </source>
</evidence>
<protein>
    <recommendedName>
        <fullName evidence="6">Peptidase S1 domain-containing protein</fullName>
    </recommendedName>
</protein>
<evidence type="ECO:0000256" key="1">
    <source>
        <dbReference type="ARBA" id="ARBA00022536"/>
    </source>
</evidence>
<dbReference type="InterPro" id="IPR001254">
    <property type="entry name" value="Trypsin_dom"/>
</dbReference>
<dbReference type="SUPFAM" id="SSF50494">
    <property type="entry name" value="Trypsin-like serine proteases"/>
    <property type="match status" value="1"/>
</dbReference>
<dbReference type="AlphaFoldDB" id="A0A2P4SJW0"/>
<dbReference type="OrthoDB" id="5918597at2759"/>
<dbReference type="EMBL" id="PPHD01041728">
    <property type="protein sequence ID" value="POI24380.1"/>
    <property type="molecule type" value="Genomic_DNA"/>
</dbReference>
<evidence type="ECO:0000259" key="6">
    <source>
        <dbReference type="PROSITE" id="PS50240"/>
    </source>
</evidence>
<name>A0A2P4SJW0_BAMTH</name>
<keyword evidence="5" id="KW-0720">Serine protease</keyword>
<keyword evidence="3" id="KW-0732">Signal</keyword>
<keyword evidence="1" id="KW-0245">EGF-like domain</keyword>
<dbReference type="InterPro" id="IPR050127">
    <property type="entry name" value="Serine_Proteases_S1"/>
</dbReference>
<keyword evidence="2" id="KW-0645">Protease</keyword>
<comment type="caution">
    <text evidence="7">The sequence shown here is derived from an EMBL/GenBank/DDBJ whole genome shotgun (WGS) entry which is preliminary data.</text>
</comment>
<feature type="domain" description="Peptidase S1" evidence="6">
    <location>
        <begin position="1"/>
        <end position="45"/>
    </location>
</feature>
<evidence type="ECO:0000256" key="3">
    <source>
        <dbReference type="ARBA" id="ARBA00022729"/>
    </source>
</evidence>
<dbReference type="PANTHER" id="PTHR24264:SF38">
    <property type="entry name" value="UROKINASE-TYPE PLASMINOGEN ACTIVATOR"/>
    <property type="match status" value="1"/>
</dbReference>
<gene>
    <name evidence="7" type="ORF">CIB84_011870</name>
</gene>